<comment type="caution">
    <text evidence="3">The sequence shown here is derived from an EMBL/GenBank/DDBJ whole genome shotgun (WGS) entry which is preliminary data.</text>
</comment>
<dbReference type="InterPro" id="IPR002477">
    <property type="entry name" value="Peptidoglycan-bd-like"/>
</dbReference>
<dbReference type="InterPro" id="IPR036366">
    <property type="entry name" value="PGBDSf"/>
</dbReference>
<evidence type="ECO:0000256" key="1">
    <source>
        <dbReference type="SAM" id="Phobius"/>
    </source>
</evidence>
<feature type="transmembrane region" description="Helical" evidence="1">
    <location>
        <begin position="51"/>
        <end position="71"/>
    </location>
</feature>
<accession>A0A1E3V7K8</accession>
<dbReference type="Proteomes" id="UP000094342">
    <property type="component" value="Unassembled WGS sequence"/>
</dbReference>
<evidence type="ECO:0000313" key="4">
    <source>
        <dbReference type="Proteomes" id="UP000094342"/>
    </source>
</evidence>
<dbReference type="OrthoDB" id="9816507at2"/>
<dbReference type="EMBL" id="LYBW01000062">
    <property type="protein sequence ID" value="ODR89091.1"/>
    <property type="molecule type" value="Genomic_DNA"/>
</dbReference>
<sequence length="328" mass="34491">MAPRKRKQPERKRAARSQQGFALTGLALAGRGLGRVIVFAGRVVARHPVGAGGSAAFMVAFSFVAANAIWYQQGTHPSPLLHTRVPLVSAEVAERLAAANGVAVEPRRVTTFVIEREGEAKPEKVEDAIAADGTSSAKRSVRPEAEAAGDTGGVVDSALVADVQKELVRLGFYDDAPDGRSGPKTAAAIVRFEKQAGRTETGVVSPELLADLLVFGKAGAAAVTVPDNRPYADPKTAPADTDPVAAAIRKAEKEQTLVTRAGVPASSELVMNIQRGLSNLAYADVVVDGVAGDQTRAAIRHFEKHYRLPQTGEPSAKVLKKLKEIGAL</sequence>
<feature type="domain" description="Peptidoglycan binding-like" evidence="2">
    <location>
        <begin position="267"/>
        <end position="322"/>
    </location>
</feature>
<protein>
    <submittedName>
        <fullName evidence="3">Peptidoglycan-binding protein</fullName>
    </submittedName>
</protein>
<dbReference type="SUPFAM" id="SSF47090">
    <property type="entry name" value="PGBD-like"/>
    <property type="match status" value="2"/>
</dbReference>
<feature type="domain" description="Peptidoglycan binding-like" evidence="2">
    <location>
        <begin position="158"/>
        <end position="210"/>
    </location>
</feature>
<keyword evidence="4" id="KW-1185">Reference proteome</keyword>
<gene>
    <name evidence="3" type="ORF">A8M32_21795</name>
</gene>
<dbReference type="STRING" id="1752398.A8M32_21795"/>
<keyword evidence="1" id="KW-0812">Transmembrane</keyword>
<keyword evidence="1" id="KW-1133">Transmembrane helix</keyword>
<evidence type="ECO:0000259" key="2">
    <source>
        <dbReference type="Pfam" id="PF01471"/>
    </source>
</evidence>
<feature type="transmembrane region" description="Helical" evidence="1">
    <location>
        <begin position="21"/>
        <end position="45"/>
    </location>
</feature>
<keyword evidence="1" id="KW-0472">Membrane</keyword>
<dbReference type="Pfam" id="PF01471">
    <property type="entry name" value="PG_binding_1"/>
    <property type="match status" value="2"/>
</dbReference>
<dbReference type="AlphaFoldDB" id="A0A1E3V7K8"/>
<proteinExistence type="predicted"/>
<evidence type="ECO:0000313" key="3">
    <source>
        <dbReference type="EMBL" id="ODR89091.1"/>
    </source>
</evidence>
<organism evidence="3 4">
    <name type="scientific">Sinorhizobium alkalisoli</name>
    <dbReference type="NCBI Taxonomy" id="1752398"/>
    <lineage>
        <taxon>Bacteria</taxon>
        <taxon>Pseudomonadati</taxon>
        <taxon>Pseudomonadota</taxon>
        <taxon>Alphaproteobacteria</taxon>
        <taxon>Hyphomicrobiales</taxon>
        <taxon>Rhizobiaceae</taxon>
        <taxon>Sinorhizobium/Ensifer group</taxon>
        <taxon>Sinorhizobium</taxon>
    </lineage>
</organism>
<dbReference type="InterPro" id="IPR036365">
    <property type="entry name" value="PGBD-like_sf"/>
</dbReference>
<reference evidence="4" key="1">
    <citation type="submission" date="2016-05" db="EMBL/GenBank/DDBJ databases">
        <authorList>
            <person name="Li Y."/>
        </authorList>
    </citation>
    <scope>NUCLEOTIDE SEQUENCE [LARGE SCALE GENOMIC DNA]</scope>
    <source>
        <strain evidence="4">YIC4027</strain>
    </source>
</reference>
<name>A0A1E3V7K8_9HYPH</name>
<dbReference type="RefSeq" id="WP_069460491.1">
    <property type="nucleotide sequence ID" value="NZ_LYBW01000062.1"/>
</dbReference>
<dbReference type="Gene3D" id="1.10.101.10">
    <property type="entry name" value="PGBD-like superfamily/PGBD"/>
    <property type="match status" value="2"/>
</dbReference>